<dbReference type="Proteomes" id="UP000292564">
    <property type="component" value="Unassembled WGS sequence"/>
</dbReference>
<name>A0A4Q7ZQD4_9ACTN</name>
<evidence type="ECO:0000313" key="2">
    <source>
        <dbReference type="Proteomes" id="UP000292564"/>
    </source>
</evidence>
<dbReference type="AlphaFoldDB" id="A0A4Q7ZQD4"/>
<proteinExistence type="predicted"/>
<reference evidence="1 2" key="1">
    <citation type="submission" date="2019-02" db="EMBL/GenBank/DDBJ databases">
        <title>Sequencing the genomes of 1000 actinobacteria strains.</title>
        <authorList>
            <person name="Klenk H.-P."/>
        </authorList>
    </citation>
    <scope>NUCLEOTIDE SEQUENCE [LARGE SCALE GENOMIC DNA]</scope>
    <source>
        <strain evidence="1 2">DSM 45162</strain>
    </source>
</reference>
<dbReference type="EMBL" id="SHKY01000001">
    <property type="protein sequence ID" value="RZU53332.1"/>
    <property type="molecule type" value="Genomic_DNA"/>
</dbReference>
<protein>
    <submittedName>
        <fullName evidence="1">Uncharacterized protein</fullName>
    </submittedName>
</protein>
<comment type="caution">
    <text evidence="1">The sequence shown here is derived from an EMBL/GenBank/DDBJ whole genome shotgun (WGS) entry which is preliminary data.</text>
</comment>
<keyword evidence="2" id="KW-1185">Reference proteome</keyword>
<evidence type="ECO:0000313" key="1">
    <source>
        <dbReference type="EMBL" id="RZU53332.1"/>
    </source>
</evidence>
<sequence length="44" mass="4575">MQTCAMSPVVTAETTTAAVIKVSSVSPATDNTRVTERYGFGQPA</sequence>
<organism evidence="1 2">
    <name type="scientific">Krasilnikovia cinnamomea</name>
    <dbReference type="NCBI Taxonomy" id="349313"/>
    <lineage>
        <taxon>Bacteria</taxon>
        <taxon>Bacillati</taxon>
        <taxon>Actinomycetota</taxon>
        <taxon>Actinomycetes</taxon>
        <taxon>Micromonosporales</taxon>
        <taxon>Micromonosporaceae</taxon>
        <taxon>Krasilnikovia</taxon>
    </lineage>
</organism>
<gene>
    <name evidence="1" type="ORF">EV385_5253</name>
</gene>
<accession>A0A4Q7ZQD4</accession>